<reference evidence="2 3" key="1">
    <citation type="journal article" date="2019" name="Sci. Rep.">
        <title>A high-quality genome of Eragrostis curvula grass provides insights into Poaceae evolution and supports new strategies to enhance forage quality.</title>
        <authorList>
            <person name="Carballo J."/>
            <person name="Santos B.A.C.M."/>
            <person name="Zappacosta D."/>
            <person name="Garbus I."/>
            <person name="Selva J.P."/>
            <person name="Gallo C.A."/>
            <person name="Diaz A."/>
            <person name="Albertini E."/>
            <person name="Caccamo M."/>
            <person name="Echenique V."/>
        </authorList>
    </citation>
    <scope>NUCLEOTIDE SEQUENCE [LARGE SCALE GENOMIC DNA]</scope>
    <source>
        <strain evidence="3">cv. Victoria</strain>
        <tissue evidence="2">Leaf</tissue>
    </source>
</reference>
<protein>
    <submittedName>
        <fullName evidence="2">Uncharacterized protein</fullName>
    </submittedName>
</protein>
<evidence type="ECO:0000256" key="1">
    <source>
        <dbReference type="SAM" id="MobiDB-lite"/>
    </source>
</evidence>
<accession>A0A5J9WN46</accession>
<evidence type="ECO:0000313" key="3">
    <source>
        <dbReference type="Proteomes" id="UP000324897"/>
    </source>
</evidence>
<dbReference type="Proteomes" id="UP000324897">
    <property type="component" value="Chromosome 6"/>
</dbReference>
<evidence type="ECO:0000313" key="2">
    <source>
        <dbReference type="EMBL" id="TVU49609.1"/>
    </source>
</evidence>
<feature type="region of interest" description="Disordered" evidence="1">
    <location>
        <begin position="12"/>
        <end position="31"/>
    </location>
</feature>
<sequence length="196" mass="22598">MPVLPTSVRLKTEAAAAQRKQQRRPPRLQRPRRWWRREARHPDVRFVPSQFVGMEHWRRIHLDGGGESNAPSSMKNKVLQPLLCLVMVFLDHNCGLVRVWFPVTFIWMLLGFMFSHCEYGEGGDDGLGYGLDDGEFFILVCGISVYRSLAKGLGFSFPPSDMRMTVVDGEMIVFYHIGVFVRGISVWDGDPRWWNL</sequence>
<gene>
    <name evidence="2" type="ORF">EJB05_00926</name>
</gene>
<organism evidence="2 3">
    <name type="scientific">Eragrostis curvula</name>
    <name type="common">weeping love grass</name>
    <dbReference type="NCBI Taxonomy" id="38414"/>
    <lineage>
        <taxon>Eukaryota</taxon>
        <taxon>Viridiplantae</taxon>
        <taxon>Streptophyta</taxon>
        <taxon>Embryophyta</taxon>
        <taxon>Tracheophyta</taxon>
        <taxon>Spermatophyta</taxon>
        <taxon>Magnoliopsida</taxon>
        <taxon>Liliopsida</taxon>
        <taxon>Poales</taxon>
        <taxon>Poaceae</taxon>
        <taxon>PACMAD clade</taxon>
        <taxon>Chloridoideae</taxon>
        <taxon>Eragrostideae</taxon>
        <taxon>Eragrostidinae</taxon>
        <taxon>Eragrostis</taxon>
    </lineage>
</organism>
<feature type="non-terminal residue" evidence="2">
    <location>
        <position position="1"/>
    </location>
</feature>
<name>A0A5J9WN46_9POAL</name>
<feature type="compositionally biased region" description="Basic residues" evidence="1">
    <location>
        <begin position="20"/>
        <end position="31"/>
    </location>
</feature>
<proteinExistence type="predicted"/>
<keyword evidence="3" id="KW-1185">Reference proteome</keyword>
<dbReference type="Gramene" id="TVU49609">
    <property type="protein sequence ID" value="TVU49609"/>
    <property type="gene ID" value="EJB05_00926"/>
</dbReference>
<comment type="caution">
    <text evidence="2">The sequence shown here is derived from an EMBL/GenBank/DDBJ whole genome shotgun (WGS) entry which is preliminary data.</text>
</comment>
<dbReference type="AlphaFoldDB" id="A0A5J9WN46"/>
<dbReference type="EMBL" id="RWGY01000002">
    <property type="protein sequence ID" value="TVU49609.1"/>
    <property type="molecule type" value="Genomic_DNA"/>
</dbReference>